<sequence length="279" mass="32272">MIKYLSQKGEDGFGHQILGMMSLISLTSNDVKYVPYLHDGKFEHITPEEKIQLKDYIIEFYKKLGFKFPCDYSEYPPKRILSRNRNNFNYDNTKDLDWSNHTHVFDNAWSQIDIGKMVYNYGFYDSINNSKLVESKFDSNYTNIVIHLRGGDGATRFFGTKQNMSILNLIIKKIKSEYPNYMFNFHTNDIIDKNLLIDIQVDRYKVFDKTTNILFTFSQMVHSDILVVGDSSLSIAASYVNKGLVLVPSKLTCADKGDININPIYGNNKSITFENYLSI</sequence>
<dbReference type="AlphaFoldDB" id="A0A6C0BSZ8"/>
<evidence type="ECO:0000313" key="1">
    <source>
        <dbReference type="EMBL" id="QHS95122.1"/>
    </source>
</evidence>
<name>A0A6C0BSZ8_9ZZZZ</name>
<organism evidence="1">
    <name type="scientific">viral metagenome</name>
    <dbReference type="NCBI Taxonomy" id="1070528"/>
    <lineage>
        <taxon>unclassified sequences</taxon>
        <taxon>metagenomes</taxon>
        <taxon>organismal metagenomes</taxon>
    </lineage>
</organism>
<protein>
    <recommendedName>
        <fullName evidence="2">Glycosyltransferase</fullName>
    </recommendedName>
</protein>
<accession>A0A6C0BSZ8</accession>
<evidence type="ECO:0008006" key="2">
    <source>
        <dbReference type="Google" id="ProtNLM"/>
    </source>
</evidence>
<reference evidence="1" key="1">
    <citation type="journal article" date="2020" name="Nature">
        <title>Giant virus diversity and host interactions through global metagenomics.</title>
        <authorList>
            <person name="Schulz F."/>
            <person name="Roux S."/>
            <person name="Paez-Espino D."/>
            <person name="Jungbluth S."/>
            <person name="Walsh D.A."/>
            <person name="Denef V.J."/>
            <person name="McMahon K.D."/>
            <person name="Konstantinidis K.T."/>
            <person name="Eloe-Fadrosh E.A."/>
            <person name="Kyrpides N.C."/>
            <person name="Woyke T."/>
        </authorList>
    </citation>
    <scope>NUCLEOTIDE SEQUENCE</scope>
    <source>
        <strain evidence="1">GVMAG-M-3300018428-16</strain>
    </source>
</reference>
<dbReference type="EMBL" id="MN739240">
    <property type="protein sequence ID" value="QHS95122.1"/>
    <property type="molecule type" value="Genomic_DNA"/>
</dbReference>
<proteinExistence type="predicted"/>